<evidence type="ECO:0000313" key="2">
    <source>
        <dbReference type="Proteomes" id="UP000790377"/>
    </source>
</evidence>
<evidence type="ECO:0000313" key="1">
    <source>
        <dbReference type="EMBL" id="KAH7905806.1"/>
    </source>
</evidence>
<accession>A0ACB7ZXZ4</accession>
<sequence>MFKEVSQGTPTESVGAFIREWNAGMCAMGSDSRATFFNKVQAEYDKIRTRKSSDSTPSKDDKRDLPSPAMVEAYVKMLSARQHVIRPEENEPQLAIAFDEAHPLSAWQGDKFCPSHILCRAISNFSRNPRQPQSVWVVFASMTSKVADFSAPQAIHNSQRVSVAGQLIFPPYVQLGWDQGAAALGHVAAGDISKVNNIIRFGRPLRTSLNGGNPEGMSRVINVACIKRCKSLGYDTKEQDQALAVLSQRFCLDMCFGHPESVRYLEALVASHLHVCSAVAEDRTWKFTSYPSQPFLSCVAASRVVSEIQEVIEV</sequence>
<dbReference type="EMBL" id="MU268120">
    <property type="protein sequence ID" value="KAH7905806.1"/>
    <property type="molecule type" value="Genomic_DNA"/>
</dbReference>
<comment type="caution">
    <text evidence="1">The sequence shown here is derived from an EMBL/GenBank/DDBJ whole genome shotgun (WGS) entry which is preliminary data.</text>
</comment>
<dbReference type="Proteomes" id="UP000790377">
    <property type="component" value="Unassembled WGS sequence"/>
</dbReference>
<reference evidence="1" key="1">
    <citation type="journal article" date="2021" name="New Phytol.">
        <title>Evolutionary innovations through gain and loss of genes in the ectomycorrhizal Boletales.</title>
        <authorList>
            <person name="Wu G."/>
            <person name="Miyauchi S."/>
            <person name="Morin E."/>
            <person name="Kuo A."/>
            <person name="Drula E."/>
            <person name="Varga T."/>
            <person name="Kohler A."/>
            <person name="Feng B."/>
            <person name="Cao Y."/>
            <person name="Lipzen A."/>
            <person name="Daum C."/>
            <person name="Hundley H."/>
            <person name="Pangilinan J."/>
            <person name="Johnson J."/>
            <person name="Barry K."/>
            <person name="LaButti K."/>
            <person name="Ng V."/>
            <person name="Ahrendt S."/>
            <person name="Min B."/>
            <person name="Choi I.G."/>
            <person name="Park H."/>
            <person name="Plett J.M."/>
            <person name="Magnuson J."/>
            <person name="Spatafora J.W."/>
            <person name="Nagy L.G."/>
            <person name="Henrissat B."/>
            <person name="Grigoriev I.V."/>
            <person name="Yang Z.L."/>
            <person name="Xu J."/>
            <person name="Martin F.M."/>
        </authorList>
    </citation>
    <scope>NUCLEOTIDE SEQUENCE</scope>
    <source>
        <strain evidence="1">ATCC 28755</strain>
    </source>
</reference>
<name>A0ACB7ZXZ4_9AGAM</name>
<proteinExistence type="predicted"/>
<gene>
    <name evidence="1" type="ORF">BJ138DRAFT_1226872</name>
</gene>
<protein>
    <submittedName>
        <fullName evidence="1">Uncharacterized protein</fullName>
    </submittedName>
</protein>
<organism evidence="1 2">
    <name type="scientific">Hygrophoropsis aurantiaca</name>
    <dbReference type="NCBI Taxonomy" id="72124"/>
    <lineage>
        <taxon>Eukaryota</taxon>
        <taxon>Fungi</taxon>
        <taxon>Dikarya</taxon>
        <taxon>Basidiomycota</taxon>
        <taxon>Agaricomycotina</taxon>
        <taxon>Agaricomycetes</taxon>
        <taxon>Agaricomycetidae</taxon>
        <taxon>Boletales</taxon>
        <taxon>Coniophorineae</taxon>
        <taxon>Hygrophoropsidaceae</taxon>
        <taxon>Hygrophoropsis</taxon>
    </lineage>
</organism>
<keyword evidence="2" id="KW-1185">Reference proteome</keyword>